<evidence type="ECO:0000313" key="3">
    <source>
        <dbReference type="Proteomes" id="UP000187012"/>
    </source>
</evidence>
<dbReference type="OrthoDB" id="9803943at2"/>
<dbReference type="RefSeq" id="WP_094781036.1">
    <property type="nucleotide sequence ID" value="NZ_CYGX02000041.1"/>
</dbReference>
<dbReference type="PROSITE" id="PS50075">
    <property type="entry name" value="CARRIER"/>
    <property type="match status" value="1"/>
</dbReference>
<gene>
    <name evidence="2" type="ORF">BN2475_410016</name>
</gene>
<dbReference type="SUPFAM" id="SSF47336">
    <property type="entry name" value="ACP-like"/>
    <property type="match status" value="1"/>
</dbReference>
<dbReference type="InterPro" id="IPR009081">
    <property type="entry name" value="PP-bd_ACP"/>
</dbReference>
<dbReference type="Gene3D" id="1.10.1200.10">
    <property type="entry name" value="ACP-like"/>
    <property type="match status" value="1"/>
</dbReference>
<dbReference type="InterPro" id="IPR036736">
    <property type="entry name" value="ACP-like_sf"/>
</dbReference>
<dbReference type="EMBL" id="CYGX02000041">
    <property type="protein sequence ID" value="SIT43182.1"/>
    <property type="molecule type" value="Genomic_DNA"/>
</dbReference>
<accession>A0A1N7S772</accession>
<dbReference type="Pfam" id="PF00550">
    <property type="entry name" value="PP-binding"/>
    <property type="match status" value="1"/>
</dbReference>
<sequence>MEKKLQDIIHARQEVLLKIKEELIDRLQLEYRPEDIDDDAFLFGGGLSLDSIDAMEIILGMQACFDVMIPDGDIASMRTVNTLADLVLNEQVA</sequence>
<proteinExistence type="predicted"/>
<evidence type="ECO:0000313" key="2">
    <source>
        <dbReference type="EMBL" id="SIT43182.1"/>
    </source>
</evidence>
<feature type="domain" description="Carrier" evidence="1">
    <location>
        <begin position="10"/>
        <end position="91"/>
    </location>
</feature>
<dbReference type="Proteomes" id="UP000187012">
    <property type="component" value="Unassembled WGS sequence"/>
</dbReference>
<organism evidence="2 3">
    <name type="scientific">Paraburkholderia ribeironis</name>
    <dbReference type="NCBI Taxonomy" id="1247936"/>
    <lineage>
        <taxon>Bacteria</taxon>
        <taxon>Pseudomonadati</taxon>
        <taxon>Pseudomonadota</taxon>
        <taxon>Betaproteobacteria</taxon>
        <taxon>Burkholderiales</taxon>
        <taxon>Burkholderiaceae</taxon>
        <taxon>Paraburkholderia</taxon>
    </lineage>
</organism>
<name>A0A1N7S772_9BURK</name>
<protein>
    <submittedName>
        <fullName evidence="2">Putative acyl carrier protein</fullName>
    </submittedName>
</protein>
<keyword evidence="3" id="KW-1185">Reference proteome</keyword>
<evidence type="ECO:0000259" key="1">
    <source>
        <dbReference type="PROSITE" id="PS50075"/>
    </source>
</evidence>
<reference evidence="2 3" key="1">
    <citation type="submission" date="2016-12" db="EMBL/GenBank/DDBJ databases">
        <authorList>
            <person name="Song W.-J."/>
            <person name="Kurnit D.M."/>
        </authorList>
    </citation>
    <scope>NUCLEOTIDE SEQUENCE [LARGE SCALE GENOMIC DNA]</scope>
    <source>
        <strain evidence="2 3">STM7296</strain>
    </source>
</reference>
<dbReference type="AlphaFoldDB" id="A0A1N7S772"/>
<dbReference type="STRING" id="1247936.BN2475_410016"/>